<dbReference type="EMBL" id="BNAU01000007">
    <property type="protein sequence ID" value="GHF17080.1"/>
    <property type="molecule type" value="Genomic_DNA"/>
</dbReference>
<accession>A0ABQ3JH75</accession>
<dbReference type="Gene3D" id="3.30.930.10">
    <property type="entry name" value="Bira Bifunctional Protein, Domain 2"/>
    <property type="match status" value="1"/>
</dbReference>
<dbReference type="SUPFAM" id="SSF55681">
    <property type="entry name" value="Class II aaRS and biotin synthetases"/>
    <property type="match status" value="1"/>
</dbReference>
<dbReference type="PROSITE" id="PS51733">
    <property type="entry name" value="BPL_LPL_CATALYTIC"/>
    <property type="match status" value="1"/>
</dbReference>
<dbReference type="RefSeq" id="WP_191247841.1">
    <property type="nucleotide sequence ID" value="NZ_BNAU01000007.1"/>
</dbReference>
<feature type="domain" description="BPL/LPL catalytic" evidence="1">
    <location>
        <begin position="29"/>
        <end position="228"/>
    </location>
</feature>
<sequence>MRLHAGRAGASEVAELAVTSALLRQAADEEIPETLRVYRPAGPAVVFGRRDTHRPGFPAAVESAVAAGFETCVRGVGGRAVAYTGNALVIDHVRHQTPAAAGLNDRFARFGDLYAAALRELGVDARVGAVPGEYCAGEHSVNARSVVKLVGTAQRVVRNGWLFSALIVIDDAEPLRRVLTDVYAALDLPFDPDTVGSVADEVPGCGVAEVEHRIRAAHGVCSRPATPFESSTLAAAQDLLPRHLV</sequence>
<dbReference type="InterPro" id="IPR004143">
    <property type="entry name" value="BPL_LPL_catalytic"/>
</dbReference>
<dbReference type="Pfam" id="PF21948">
    <property type="entry name" value="LplA-B_cat"/>
    <property type="match status" value="1"/>
</dbReference>
<keyword evidence="3" id="KW-1185">Reference proteome</keyword>
<dbReference type="InterPro" id="IPR050664">
    <property type="entry name" value="Octanoyltrans_LipM/LipL"/>
</dbReference>
<dbReference type="PANTHER" id="PTHR43679:SF2">
    <property type="entry name" value="OCTANOYL-[GCVH]:PROTEIN N-OCTANOYLTRANSFERASE"/>
    <property type="match status" value="1"/>
</dbReference>
<evidence type="ECO:0000259" key="1">
    <source>
        <dbReference type="PROSITE" id="PS51733"/>
    </source>
</evidence>
<dbReference type="Proteomes" id="UP000605897">
    <property type="component" value="Unassembled WGS sequence"/>
</dbReference>
<protein>
    <recommendedName>
        <fullName evidence="1">BPL/LPL catalytic domain-containing protein</fullName>
    </recommendedName>
</protein>
<comment type="caution">
    <text evidence="2">The sequence shown here is derived from an EMBL/GenBank/DDBJ whole genome shotgun (WGS) entry which is preliminary data.</text>
</comment>
<evidence type="ECO:0000313" key="3">
    <source>
        <dbReference type="Proteomes" id="UP000605897"/>
    </source>
</evidence>
<name>A0ABQ3JH75_9PSEU</name>
<proteinExistence type="predicted"/>
<dbReference type="PANTHER" id="PTHR43679">
    <property type="entry name" value="OCTANOYLTRANSFERASE LIPM-RELATED"/>
    <property type="match status" value="1"/>
</dbReference>
<organism evidence="2 3">
    <name type="scientific">Amycolatopsis deserti</name>
    <dbReference type="NCBI Taxonomy" id="185696"/>
    <lineage>
        <taxon>Bacteria</taxon>
        <taxon>Bacillati</taxon>
        <taxon>Actinomycetota</taxon>
        <taxon>Actinomycetes</taxon>
        <taxon>Pseudonocardiales</taxon>
        <taxon>Pseudonocardiaceae</taxon>
        <taxon>Amycolatopsis</taxon>
    </lineage>
</organism>
<reference evidence="3" key="1">
    <citation type="journal article" date="2019" name="Int. J. Syst. Evol. Microbiol.">
        <title>The Global Catalogue of Microorganisms (GCM) 10K type strain sequencing project: providing services to taxonomists for standard genome sequencing and annotation.</title>
        <authorList>
            <consortium name="The Broad Institute Genomics Platform"/>
            <consortium name="The Broad Institute Genome Sequencing Center for Infectious Disease"/>
            <person name="Wu L."/>
            <person name="Ma J."/>
        </authorList>
    </citation>
    <scope>NUCLEOTIDE SEQUENCE [LARGE SCALE GENOMIC DNA]</scope>
    <source>
        <strain evidence="3">CGMCC 4.7677</strain>
    </source>
</reference>
<evidence type="ECO:0000313" key="2">
    <source>
        <dbReference type="EMBL" id="GHF17080.1"/>
    </source>
</evidence>
<gene>
    <name evidence="2" type="ORF">GCM10017786_58790</name>
</gene>
<dbReference type="InterPro" id="IPR045864">
    <property type="entry name" value="aa-tRNA-synth_II/BPL/LPL"/>
</dbReference>